<keyword evidence="2" id="KW-0677">Repeat</keyword>
<feature type="domain" description="C2H2-type" evidence="7">
    <location>
        <begin position="277"/>
        <end position="307"/>
    </location>
</feature>
<dbReference type="EMBL" id="KE747833">
    <property type="protein sequence ID" value="RMZ72638.1"/>
    <property type="molecule type" value="Genomic_DNA"/>
</dbReference>
<accession>A0A3M7MDU4</accession>
<evidence type="ECO:0000256" key="3">
    <source>
        <dbReference type="ARBA" id="ARBA00022771"/>
    </source>
</evidence>
<dbReference type="GO" id="GO:0008270">
    <property type="term" value="F:zinc ion binding"/>
    <property type="evidence" value="ECO:0007669"/>
    <property type="project" value="UniProtKB-KW"/>
</dbReference>
<keyword evidence="4" id="KW-0862">Zinc</keyword>
<evidence type="ECO:0000259" key="7">
    <source>
        <dbReference type="PROSITE" id="PS50157"/>
    </source>
</evidence>
<feature type="compositionally biased region" description="Polar residues" evidence="6">
    <location>
        <begin position="347"/>
        <end position="356"/>
    </location>
</feature>
<dbReference type="PROSITE" id="PS00028">
    <property type="entry name" value="ZINC_FINGER_C2H2_1"/>
    <property type="match status" value="1"/>
</dbReference>
<evidence type="ECO:0000256" key="5">
    <source>
        <dbReference type="PROSITE-ProRule" id="PRU00042"/>
    </source>
</evidence>
<dbReference type="GO" id="GO:0045944">
    <property type="term" value="P:positive regulation of transcription by RNA polymerase II"/>
    <property type="evidence" value="ECO:0007669"/>
    <property type="project" value="UniProtKB-ARBA"/>
</dbReference>
<dbReference type="SUPFAM" id="SSF57667">
    <property type="entry name" value="beta-beta-alpha zinc fingers"/>
    <property type="match status" value="1"/>
</dbReference>
<protein>
    <submittedName>
        <fullName evidence="8">Epithelial zinc-finger ezf</fullName>
    </submittedName>
</protein>
<dbReference type="GO" id="GO:0000978">
    <property type="term" value="F:RNA polymerase II cis-regulatory region sequence-specific DNA binding"/>
    <property type="evidence" value="ECO:0007669"/>
    <property type="project" value="TreeGrafter"/>
</dbReference>
<evidence type="ECO:0000313" key="8">
    <source>
        <dbReference type="EMBL" id="RMZ72638.1"/>
    </source>
</evidence>
<dbReference type="GO" id="GO:0000981">
    <property type="term" value="F:DNA-binding transcription factor activity, RNA polymerase II-specific"/>
    <property type="evidence" value="ECO:0007669"/>
    <property type="project" value="TreeGrafter"/>
</dbReference>
<reference evidence="8 9" key="1">
    <citation type="journal article" date="2014" name="PLoS ONE">
        <title>De novo Genome Assembly of the Fungal Plant Pathogen Pyrenophora semeniperda.</title>
        <authorList>
            <person name="Soliai M.M."/>
            <person name="Meyer S.E."/>
            <person name="Udall J.A."/>
            <person name="Elzinga D.E."/>
            <person name="Hermansen R.A."/>
            <person name="Bodily P.M."/>
            <person name="Hart A.A."/>
            <person name="Coleman C.E."/>
        </authorList>
    </citation>
    <scope>NUCLEOTIDE SEQUENCE [LARGE SCALE GENOMIC DNA]</scope>
    <source>
        <strain evidence="8 9">CCB06</strain>
        <tissue evidence="8">Mycelium</tissue>
    </source>
</reference>
<dbReference type="PANTHER" id="PTHR19818:SF149">
    <property type="entry name" value="C2H2-TYPE DOMAIN-CONTAINING PROTEIN"/>
    <property type="match status" value="1"/>
</dbReference>
<proteinExistence type="predicted"/>
<keyword evidence="9" id="KW-1185">Reference proteome</keyword>
<feature type="region of interest" description="Disordered" evidence="6">
    <location>
        <begin position="331"/>
        <end position="356"/>
    </location>
</feature>
<keyword evidence="3 5" id="KW-0863">Zinc-finger</keyword>
<dbReference type="Proteomes" id="UP000265663">
    <property type="component" value="Unassembled WGS sequence"/>
</dbReference>
<evidence type="ECO:0000256" key="1">
    <source>
        <dbReference type="ARBA" id="ARBA00022723"/>
    </source>
</evidence>
<feature type="region of interest" description="Disordered" evidence="6">
    <location>
        <begin position="1"/>
        <end position="67"/>
    </location>
</feature>
<dbReference type="GO" id="GO:0005634">
    <property type="term" value="C:nucleus"/>
    <property type="evidence" value="ECO:0007669"/>
    <property type="project" value="UniProtKB-ARBA"/>
</dbReference>
<dbReference type="InterPro" id="IPR036236">
    <property type="entry name" value="Znf_C2H2_sf"/>
</dbReference>
<feature type="region of interest" description="Disordered" evidence="6">
    <location>
        <begin position="199"/>
        <end position="239"/>
    </location>
</feature>
<keyword evidence="1" id="KW-0479">Metal-binding</keyword>
<evidence type="ECO:0000256" key="2">
    <source>
        <dbReference type="ARBA" id="ARBA00022737"/>
    </source>
</evidence>
<evidence type="ECO:0000313" key="9">
    <source>
        <dbReference type="Proteomes" id="UP000265663"/>
    </source>
</evidence>
<evidence type="ECO:0000256" key="4">
    <source>
        <dbReference type="ARBA" id="ARBA00022833"/>
    </source>
</evidence>
<dbReference type="SMART" id="SM00355">
    <property type="entry name" value="ZnF_C2H2"/>
    <property type="match status" value="3"/>
</dbReference>
<evidence type="ECO:0000256" key="6">
    <source>
        <dbReference type="SAM" id="MobiDB-lite"/>
    </source>
</evidence>
<feature type="domain" description="C2H2-type" evidence="7">
    <location>
        <begin position="308"/>
        <end position="343"/>
    </location>
</feature>
<gene>
    <name evidence="8" type="ORF">GMOD_00007650</name>
</gene>
<name>A0A3M7MDU4_9PLEO</name>
<feature type="compositionally biased region" description="Pro residues" evidence="6">
    <location>
        <begin position="1"/>
        <end position="12"/>
    </location>
</feature>
<dbReference type="PANTHER" id="PTHR19818">
    <property type="entry name" value="ZINC FINGER PROTEIN ZIC AND GLI"/>
    <property type="match status" value="1"/>
</dbReference>
<sequence>MLYPDQPTPPFNSPYQHHASRTGPLLESPYPSPGQQDPRSKYPQGLGLYEGHHTYGNGLPPSPQPSEDWCNRFHHSATQEVIADPYASGAFEHPVSRSPLPWNSSQTPPRSSLSYTREMSAFSHDGSEHTYPRIKTESSAWNPDACYGTDVPVEMTGIASSGQSPLTVNPDRLSTHMYPYENVYTPFAMSRYEQQPVFDYPSRPYERQPSEESIGSQHSRRTRSIYSAGRGRSRNRRYTDPANAPFHCEVCPNKGFARRYNFNQHMLTHDQDRKKDNFCAHAGCDKRFVRKTDLVRHDISVHQKVKPYRCTRCSSAFPRKDTLRRHEEDGCPRRNQVMTGDPIMSHDSFSNTISRI</sequence>
<dbReference type="PROSITE" id="PS50157">
    <property type="entry name" value="ZINC_FINGER_C2H2_2"/>
    <property type="match status" value="2"/>
</dbReference>
<dbReference type="Gene3D" id="3.30.160.60">
    <property type="entry name" value="Classic Zinc Finger"/>
    <property type="match status" value="3"/>
</dbReference>
<dbReference type="InterPro" id="IPR050329">
    <property type="entry name" value="GLI_C2H2-zinc-finger"/>
</dbReference>
<dbReference type="InterPro" id="IPR013087">
    <property type="entry name" value="Znf_C2H2_type"/>
</dbReference>
<dbReference type="AlphaFoldDB" id="A0A3M7MDU4"/>
<dbReference type="OrthoDB" id="6910977at2759"/>
<organism evidence="8 9">
    <name type="scientific">Pyrenophora seminiperda CCB06</name>
    <dbReference type="NCBI Taxonomy" id="1302712"/>
    <lineage>
        <taxon>Eukaryota</taxon>
        <taxon>Fungi</taxon>
        <taxon>Dikarya</taxon>
        <taxon>Ascomycota</taxon>
        <taxon>Pezizomycotina</taxon>
        <taxon>Dothideomycetes</taxon>
        <taxon>Pleosporomycetidae</taxon>
        <taxon>Pleosporales</taxon>
        <taxon>Pleosporineae</taxon>
        <taxon>Pleosporaceae</taxon>
        <taxon>Pyrenophora</taxon>
    </lineage>
</organism>